<feature type="transmembrane region" description="Helical" evidence="2">
    <location>
        <begin position="133"/>
        <end position="160"/>
    </location>
</feature>
<feature type="transmembrane region" description="Helical" evidence="2">
    <location>
        <begin position="212"/>
        <end position="240"/>
    </location>
</feature>
<keyword evidence="2" id="KW-0472">Membrane</keyword>
<feature type="region of interest" description="Disordered" evidence="1">
    <location>
        <begin position="1"/>
        <end position="64"/>
    </location>
</feature>
<organism evidence="3 4">
    <name type="scientific">Kineococcus radiotolerans</name>
    <dbReference type="NCBI Taxonomy" id="131568"/>
    <lineage>
        <taxon>Bacteria</taxon>
        <taxon>Bacillati</taxon>
        <taxon>Actinomycetota</taxon>
        <taxon>Actinomycetes</taxon>
        <taxon>Kineosporiales</taxon>
        <taxon>Kineosporiaceae</taxon>
        <taxon>Kineococcus</taxon>
    </lineage>
</organism>
<reference evidence="3 4" key="1">
    <citation type="submission" date="2020-08" db="EMBL/GenBank/DDBJ databases">
        <title>The Agave Microbiome: Exploring the role of microbial communities in plant adaptations to desert environments.</title>
        <authorList>
            <person name="Partida-Martinez L.P."/>
        </authorList>
    </citation>
    <scope>NUCLEOTIDE SEQUENCE [LARGE SCALE GENOMIC DNA]</scope>
    <source>
        <strain evidence="3 4">AS2.23</strain>
    </source>
</reference>
<evidence type="ECO:0000256" key="1">
    <source>
        <dbReference type="SAM" id="MobiDB-lite"/>
    </source>
</evidence>
<gene>
    <name evidence="3" type="ORF">FHR75_001320</name>
</gene>
<feature type="compositionally biased region" description="Basic and acidic residues" evidence="1">
    <location>
        <begin position="8"/>
        <end position="24"/>
    </location>
</feature>
<evidence type="ECO:0000313" key="4">
    <source>
        <dbReference type="Proteomes" id="UP000533269"/>
    </source>
</evidence>
<reference evidence="3 4" key="2">
    <citation type="submission" date="2020-08" db="EMBL/GenBank/DDBJ databases">
        <authorList>
            <person name="Partida-Martinez L."/>
            <person name="Huntemann M."/>
            <person name="Clum A."/>
            <person name="Wang J."/>
            <person name="Palaniappan K."/>
            <person name="Ritter S."/>
            <person name="Chen I.-M."/>
            <person name="Stamatis D."/>
            <person name="Reddy T."/>
            <person name="O'Malley R."/>
            <person name="Daum C."/>
            <person name="Shapiro N."/>
            <person name="Ivanova N."/>
            <person name="Kyrpides N."/>
            <person name="Woyke T."/>
        </authorList>
    </citation>
    <scope>NUCLEOTIDE SEQUENCE [LARGE SCALE GENOMIC DNA]</scope>
    <source>
        <strain evidence="3 4">AS2.23</strain>
    </source>
</reference>
<keyword evidence="2" id="KW-0812">Transmembrane</keyword>
<proteinExistence type="predicted"/>
<protein>
    <submittedName>
        <fullName evidence="3">Uncharacterized protein</fullName>
    </submittedName>
</protein>
<comment type="caution">
    <text evidence="3">The sequence shown here is derived from an EMBL/GenBank/DDBJ whole genome shotgun (WGS) entry which is preliminary data.</text>
</comment>
<dbReference type="RefSeq" id="WP_183390754.1">
    <property type="nucleotide sequence ID" value="NZ_JACHVY010000001.1"/>
</dbReference>
<evidence type="ECO:0000256" key="2">
    <source>
        <dbReference type="SAM" id="Phobius"/>
    </source>
</evidence>
<dbReference type="AlphaFoldDB" id="A0A7W4TKD6"/>
<feature type="transmembrane region" description="Helical" evidence="2">
    <location>
        <begin position="86"/>
        <end position="113"/>
    </location>
</feature>
<sequence length="255" mass="25809">MSTPSGDGARRADQDPGRADHRDGAPSGATRAGQQTRRDVPQVVRRHEEPAAPRGSGATERDPMDRASVVNREKNAHGGVKVGSAFFGWLTATGTAVLLTALLAATGTAIGIASSGSLDQAISGAQDGAAHNAGTIGLAGGIALLVVLLVSYFCGGYVAGRMARFDGVKQGLAVWVWAVVIAVVVAVLAAVAGSEYDVLGRLNSFPRIPVDAGSLTTGSVIALVAAVVVALVGAVLGGLAGMRFHRRVDRAGLGR</sequence>
<feature type="compositionally biased region" description="Basic and acidic residues" evidence="1">
    <location>
        <begin position="36"/>
        <end position="51"/>
    </location>
</feature>
<dbReference type="Proteomes" id="UP000533269">
    <property type="component" value="Unassembled WGS sequence"/>
</dbReference>
<dbReference type="EMBL" id="JACHVY010000001">
    <property type="protein sequence ID" value="MBB2900532.1"/>
    <property type="molecule type" value="Genomic_DNA"/>
</dbReference>
<accession>A0A7W4TKD6</accession>
<evidence type="ECO:0000313" key="3">
    <source>
        <dbReference type="EMBL" id="MBB2900532.1"/>
    </source>
</evidence>
<keyword evidence="2" id="KW-1133">Transmembrane helix</keyword>
<feature type="transmembrane region" description="Helical" evidence="2">
    <location>
        <begin position="172"/>
        <end position="192"/>
    </location>
</feature>
<name>A0A7W4TKD6_KINRA</name>